<accession>A0A419SQN6</accession>
<dbReference type="Pfam" id="PF02230">
    <property type="entry name" value="Abhydrolase_2"/>
    <property type="match status" value="1"/>
</dbReference>
<dbReference type="GO" id="GO:0016787">
    <property type="term" value="F:hydrolase activity"/>
    <property type="evidence" value="ECO:0007669"/>
    <property type="project" value="UniProtKB-KW"/>
</dbReference>
<dbReference type="RefSeq" id="WP_170145214.1">
    <property type="nucleotide sequence ID" value="NZ_MCHY01000002.1"/>
</dbReference>
<dbReference type="InterPro" id="IPR050565">
    <property type="entry name" value="LYPA1-2/EST-like"/>
</dbReference>
<dbReference type="Proteomes" id="UP000284219">
    <property type="component" value="Unassembled WGS sequence"/>
</dbReference>
<evidence type="ECO:0000313" key="4">
    <source>
        <dbReference type="EMBL" id="RKD26769.1"/>
    </source>
</evidence>
<comment type="similarity">
    <text evidence="1">Belongs to the AB hydrolase superfamily. AB hydrolase 2 family.</text>
</comment>
<proteinExistence type="inferred from homology"/>
<name>A0A419SQN6_9BACL</name>
<dbReference type="Gene3D" id="3.40.50.1820">
    <property type="entry name" value="alpha/beta hydrolase"/>
    <property type="match status" value="1"/>
</dbReference>
<comment type="caution">
    <text evidence="4">The sequence shown here is derived from an EMBL/GenBank/DDBJ whole genome shotgun (WGS) entry which is preliminary data.</text>
</comment>
<sequence length="217" mass="24945">MKSPLTYKISVPTADSAEKKSYPTLFVLHGIGSNEENALALVEQLKDEFILISIRGFHDREDGYSHYEIQGFGNPNRESFDESVDRLQKTLAYCRKRYAIDPKFQYILGFSQGAALAMTLALREGNRIKGIIALSGYLPPFVKEDDQHESIDQVSVYISHGSYDPLFTMSQAKQNAQFFQNHRARNVRFSSFFARHEITAENEQDYLQWLFDDLKQV</sequence>
<protein>
    <recommendedName>
        <fullName evidence="3">Phospholipase/carboxylesterase/thioesterase domain-containing protein</fullName>
    </recommendedName>
</protein>
<dbReference type="PANTHER" id="PTHR10655:SF17">
    <property type="entry name" value="LYSOPHOSPHOLIPASE-LIKE PROTEIN 1"/>
    <property type="match status" value="1"/>
</dbReference>
<evidence type="ECO:0000256" key="1">
    <source>
        <dbReference type="ARBA" id="ARBA00006499"/>
    </source>
</evidence>
<organism evidence="4 5">
    <name type="scientific">Ammoniphilus oxalaticus</name>
    <dbReference type="NCBI Taxonomy" id="66863"/>
    <lineage>
        <taxon>Bacteria</taxon>
        <taxon>Bacillati</taxon>
        <taxon>Bacillota</taxon>
        <taxon>Bacilli</taxon>
        <taxon>Bacillales</taxon>
        <taxon>Paenibacillaceae</taxon>
        <taxon>Aneurinibacillus group</taxon>
        <taxon>Ammoniphilus</taxon>
    </lineage>
</organism>
<dbReference type="SUPFAM" id="SSF53474">
    <property type="entry name" value="alpha/beta-Hydrolases"/>
    <property type="match status" value="1"/>
</dbReference>
<dbReference type="AlphaFoldDB" id="A0A419SQN6"/>
<evidence type="ECO:0000313" key="5">
    <source>
        <dbReference type="Proteomes" id="UP000284219"/>
    </source>
</evidence>
<evidence type="ECO:0000256" key="2">
    <source>
        <dbReference type="ARBA" id="ARBA00022801"/>
    </source>
</evidence>
<dbReference type="EMBL" id="MCHY01000002">
    <property type="protein sequence ID" value="RKD26769.1"/>
    <property type="molecule type" value="Genomic_DNA"/>
</dbReference>
<evidence type="ECO:0000259" key="3">
    <source>
        <dbReference type="Pfam" id="PF02230"/>
    </source>
</evidence>
<keyword evidence="2" id="KW-0378">Hydrolase</keyword>
<gene>
    <name evidence="4" type="ORF">BEP19_16345</name>
</gene>
<keyword evidence="5" id="KW-1185">Reference proteome</keyword>
<dbReference type="InterPro" id="IPR003140">
    <property type="entry name" value="PLipase/COase/thioEstase"/>
</dbReference>
<dbReference type="InterPro" id="IPR029058">
    <property type="entry name" value="AB_hydrolase_fold"/>
</dbReference>
<dbReference type="PANTHER" id="PTHR10655">
    <property type="entry name" value="LYSOPHOSPHOLIPASE-RELATED"/>
    <property type="match status" value="1"/>
</dbReference>
<feature type="domain" description="Phospholipase/carboxylesterase/thioesterase" evidence="3">
    <location>
        <begin position="16"/>
        <end position="205"/>
    </location>
</feature>
<reference evidence="4 5" key="1">
    <citation type="submission" date="2016-08" db="EMBL/GenBank/DDBJ databases">
        <title>Novel Firmicute Genomes.</title>
        <authorList>
            <person name="Poppleton D.I."/>
            <person name="Gribaldo S."/>
        </authorList>
    </citation>
    <scope>NUCLEOTIDE SEQUENCE [LARGE SCALE GENOMIC DNA]</scope>
    <source>
        <strain evidence="4 5">RAOx-1</strain>
    </source>
</reference>